<accession>A0A2T0YAK5</accession>
<feature type="domain" description="Helix-turn-helix" evidence="1">
    <location>
        <begin position="63"/>
        <end position="111"/>
    </location>
</feature>
<dbReference type="Pfam" id="PF12728">
    <property type="entry name" value="HTH_17"/>
    <property type="match status" value="1"/>
</dbReference>
<dbReference type="SUPFAM" id="SSF46955">
    <property type="entry name" value="Putative DNA-binding domain"/>
    <property type="match status" value="1"/>
</dbReference>
<dbReference type="GO" id="GO:0003677">
    <property type="term" value="F:DNA binding"/>
    <property type="evidence" value="ECO:0007669"/>
    <property type="project" value="InterPro"/>
</dbReference>
<gene>
    <name evidence="2" type="ORF">BCL67_1343</name>
</gene>
<dbReference type="EMBL" id="PVTY01000034">
    <property type="protein sequence ID" value="PRZ11719.1"/>
    <property type="molecule type" value="Genomic_DNA"/>
</dbReference>
<dbReference type="Proteomes" id="UP000238217">
    <property type="component" value="Unassembled WGS sequence"/>
</dbReference>
<dbReference type="InterPro" id="IPR041657">
    <property type="entry name" value="HTH_17"/>
</dbReference>
<proteinExistence type="predicted"/>
<evidence type="ECO:0000313" key="2">
    <source>
        <dbReference type="EMBL" id="PRZ11719.1"/>
    </source>
</evidence>
<name>A0A2T0YAK5_9MICC</name>
<sequence length="139" mass="15701">MTTVNAESRDSAREAAVKVVSARSMVIDGAEVVLTDELRHSLHELFQHTADGEGVEIVARAEYLSTQQAAEILRISRPTLVRMLDDGLIPYERRRSHRRISRQALDDYLEAEKTQRARALEDLADTFDPTVEEQPVATR</sequence>
<keyword evidence="3" id="KW-1185">Reference proteome</keyword>
<protein>
    <submittedName>
        <fullName evidence="2">Excisionase family DNA binding protein</fullName>
    </submittedName>
</protein>
<organism evidence="2 3">
    <name type="scientific">Nesterenkonia sandarakina</name>
    <dbReference type="NCBI Taxonomy" id="272918"/>
    <lineage>
        <taxon>Bacteria</taxon>
        <taxon>Bacillati</taxon>
        <taxon>Actinomycetota</taxon>
        <taxon>Actinomycetes</taxon>
        <taxon>Micrococcales</taxon>
        <taxon>Micrococcaceae</taxon>
        <taxon>Nesterenkonia</taxon>
    </lineage>
</organism>
<comment type="caution">
    <text evidence="2">The sequence shown here is derived from an EMBL/GenBank/DDBJ whole genome shotgun (WGS) entry which is preliminary data.</text>
</comment>
<evidence type="ECO:0000259" key="1">
    <source>
        <dbReference type="Pfam" id="PF12728"/>
    </source>
</evidence>
<dbReference type="InterPro" id="IPR009061">
    <property type="entry name" value="DNA-bd_dom_put_sf"/>
</dbReference>
<evidence type="ECO:0000313" key="3">
    <source>
        <dbReference type="Proteomes" id="UP000238217"/>
    </source>
</evidence>
<dbReference type="AlphaFoldDB" id="A0A2T0YAK5"/>
<dbReference type="OrthoDB" id="26212at2"/>
<dbReference type="RefSeq" id="WP_106124134.1">
    <property type="nucleotide sequence ID" value="NZ_PVTY01000034.1"/>
</dbReference>
<dbReference type="NCBIfam" id="TIGR01764">
    <property type="entry name" value="excise"/>
    <property type="match status" value="1"/>
</dbReference>
<reference evidence="2 3" key="1">
    <citation type="submission" date="2018-03" db="EMBL/GenBank/DDBJ databases">
        <title>Comparative analysis of microorganisms from saline springs in Andes Mountain Range, Colombia.</title>
        <authorList>
            <person name="Rubin E."/>
        </authorList>
    </citation>
    <scope>NUCLEOTIDE SEQUENCE [LARGE SCALE GENOMIC DNA]</scope>
    <source>
        <strain evidence="2 3">CG 35</strain>
    </source>
</reference>
<dbReference type="InterPro" id="IPR010093">
    <property type="entry name" value="SinI_DNA-bd"/>
</dbReference>